<dbReference type="GO" id="GO:0003700">
    <property type="term" value="F:DNA-binding transcription factor activity"/>
    <property type="evidence" value="ECO:0007669"/>
    <property type="project" value="TreeGrafter"/>
</dbReference>
<dbReference type="InterPro" id="IPR009057">
    <property type="entry name" value="Homeodomain-like_sf"/>
</dbReference>
<dbReference type="InterPro" id="IPR050109">
    <property type="entry name" value="HTH-type_TetR-like_transc_reg"/>
</dbReference>
<proteinExistence type="predicted"/>
<feature type="domain" description="HTH tetR-type" evidence="3">
    <location>
        <begin position="3"/>
        <end position="63"/>
    </location>
</feature>
<dbReference type="SUPFAM" id="SSF46689">
    <property type="entry name" value="Homeodomain-like"/>
    <property type="match status" value="1"/>
</dbReference>
<dbReference type="PANTHER" id="PTHR30055:SF199">
    <property type="entry name" value="HTH-TYPE TRANSCRIPTIONAL REGULATOR YTTP-RELATED"/>
    <property type="match status" value="1"/>
</dbReference>
<dbReference type="EMBL" id="QNQT01000006">
    <property type="protein sequence ID" value="RDU36186.1"/>
    <property type="molecule type" value="Genomic_DNA"/>
</dbReference>
<dbReference type="NCBIfam" id="NF037937">
    <property type="entry name" value="septum_RefZ"/>
    <property type="match status" value="1"/>
</dbReference>
<dbReference type="AlphaFoldDB" id="A0A3D8GQ64"/>
<feature type="DNA-binding region" description="H-T-H motif" evidence="2">
    <location>
        <begin position="26"/>
        <end position="45"/>
    </location>
</feature>
<dbReference type="RefSeq" id="WP_115452674.1">
    <property type="nucleotide sequence ID" value="NZ_QNQT01000006.1"/>
</dbReference>
<dbReference type="PRINTS" id="PR00455">
    <property type="entry name" value="HTHTETR"/>
</dbReference>
<evidence type="ECO:0000313" key="5">
    <source>
        <dbReference type="Proteomes" id="UP000257144"/>
    </source>
</evidence>
<organism evidence="4 5">
    <name type="scientific">Neobacillus piezotolerans</name>
    <dbReference type="NCBI Taxonomy" id="2259171"/>
    <lineage>
        <taxon>Bacteria</taxon>
        <taxon>Bacillati</taxon>
        <taxon>Bacillota</taxon>
        <taxon>Bacilli</taxon>
        <taxon>Bacillales</taxon>
        <taxon>Bacillaceae</taxon>
        <taxon>Neobacillus</taxon>
    </lineage>
</organism>
<keyword evidence="1 2" id="KW-0238">DNA-binding</keyword>
<dbReference type="Pfam" id="PF00440">
    <property type="entry name" value="TetR_N"/>
    <property type="match status" value="1"/>
</dbReference>
<reference evidence="4 5" key="1">
    <citation type="submission" date="2018-07" db="EMBL/GenBank/DDBJ databases">
        <title>Bacillus sp. YLB-04 draft genome sequence.</title>
        <authorList>
            <person name="Yu L."/>
            <person name="Tang X."/>
        </authorList>
    </citation>
    <scope>NUCLEOTIDE SEQUENCE [LARGE SCALE GENOMIC DNA]</scope>
    <source>
        <strain evidence="4 5">YLB-04</strain>
    </source>
</reference>
<sequence>MRKNSKETIVSAAVSLFNTKGFAGTSIRDIAAKANVNPSNIGYYFDNKLGLLEHCLTTYFEQYLKQLESALPLLDQSPSACLKKAMENILYFQFSNIHMSRFIVREMSLDSQTVREIMSTYYQKEKYYFHLIFERGIEKGEFRRLSPAYAMIQIKGQLSMPFLNPHYITEVLHVFPHERYFAEKYLEQLHSWIDGAVLEKTLVAPSRV</sequence>
<dbReference type="Gene3D" id="1.10.357.10">
    <property type="entry name" value="Tetracycline Repressor, domain 2"/>
    <property type="match status" value="1"/>
</dbReference>
<comment type="caution">
    <text evidence="4">The sequence shown here is derived from an EMBL/GenBank/DDBJ whole genome shotgun (WGS) entry which is preliminary data.</text>
</comment>
<accession>A0A3D8GQ64</accession>
<evidence type="ECO:0000313" key="4">
    <source>
        <dbReference type="EMBL" id="RDU36186.1"/>
    </source>
</evidence>
<dbReference type="PROSITE" id="PS50977">
    <property type="entry name" value="HTH_TETR_2"/>
    <property type="match status" value="1"/>
</dbReference>
<protein>
    <submittedName>
        <fullName evidence="4">TetR family transcriptional regulator</fullName>
    </submittedName>
</protein>
<dbReference type="InterPro" id="IPR036271">
    <property type="entry name" value="Tet_transcr_reg_TetR-rel_C_sf"/>
</dbReference>
<keyword evidence="5" id="KW-1185">Reference proteome</keyword>
<dbReference type="Proteomes" id="UP000257144">
    <property type="component" value="Unassembled WGS sequence"/>
</dbReference>
<dbReference type="InterPro" id="IPR001647">
    <property type="entry name" value="HTH_TetR"/>
</dbReference>
<evidence type="ECO:0000256" key="2">
    <source>
        <dbReference type="PROSITE-ProRule" id="PRU00335"/>
    </source>
</evidence>
<dbReference type="SUPFAM" id="SSF48498">
    <property type="entry name" value="Tetracyclin repressor-like, C-terminal domain"/>
    <property type="match status" value="1"/>
</dbReference>
<gene>
    <name evidence="4" type="ORF">DRW41_14235</name>
</gene>
<dbReference type="OrthoDB" id="9789566at2"/>
<name>A0A3D8GQ64_9BACI</name>
<evidence type="ECO:0000259" key="3">
    <source>
        <dbReference type="PROSITE" id="PS50977"/>
    </source>
</evidence>
<evidence type="ECO:0000256" key="1">
    <source>
        <dbReference type="ARBA" id="ARBA00023125"/>
    </source>
</evidence>
<dbReference type="GO" id="GO:0000976">
    <property type="term" value="F:transcription cis-regulatory region binding"/>
    <property type="evidence" value="ECO:0007669"/>
    <property type="project" value="TreeGrafter"/>
</dbReference>
<dbReference type="PANTHER" id="PTHR30055">
    <property type="entry name" value="HTH-TYPE TRANSCRIPTIONAL REGULATOR RUTR"/>
    <property type="match status" value="1"/>
</dbReference>